<accession>A0ABR8KRE1</accession>
<keyword evidence="1" id="KW-0175">Coiled coil</keyword>
<feature type="coiled-coil region" evidence="1">
    <location>
        <begin position="57"/>
        <end position="84"/>
    </location>
</feature>
<keyword evidence="5" id="KW-1185">Reference proteome</keyword>
<proteinExistence type="predicted"/>
<keyword evidence="3" id="KW-0732">Signal</keyword>
<name>A0ABR8KRE1_9SPHN</name>
<evidence type="ECO:0000313" key="4">
    <source>
        <dbReference type="EMBL" id="MBD2842130.1"/>
    </source>
</evidence>
<feature type="region of interest" description="Disordered" evidence="2">
    <location>
        <begin position="135"/>
        <end position="156"/>
    </location>
</feature>
<reference evidence="4 5" key="1">
    <citation type="submission" date="2020-09" db="EMBL/GenBank/DDBJ databases">
        <authorList>
            <person name="Yoon J.-W."/>
        </authorList>
    </citation>
    <scope>NUCLEOTIDE SEQUENCE [LARGE SCALE GENOMIC DNA]</scope>
    <source>
        <strain evidence="4 5">KMU-140</strain>
    </source>
</reference>
<dbReference type="RefSeq" id="WP_190787621.1">
    <property type="nucleotide sequence ID" value="NZ_JACXLC010000001.1"/>
</dbReference>
<evidence type="ECO:0008006" key="6">
    <source>
        <dbReference type="Google" id="ProtNLM"/>
    </source>
</evidence>
<dbReference type="Proteomes" id="UP000635384">
    <property type="component" value="Unassembled WGS sequence"/>
</dbReference>
<organism evidence="4 5">
    <name type="scientific">Erythrobacter rubeus</name>
    <dbReference type="NCBI Taxonomy" id="2760803"/>
    <lineage>
        <taxon>Bacteria</taxon>
        <taxon>Pseudomonadati</taxon>
        <taxon>Pseudomonadota</taxon>
        <taxon>Alphaproteobacteria</taxon>
        <taxon>Sphingomonadales</taxon>
        <taxon>Erythrobacteraceae</taxon>
        <taxon>Erythrobacter/Porphyrobacter group</taxon>
        <taxon>Erythrobacter</taxon>
    </lineage>
</organism>
<protein>
    <recommendedName>
        <fullName evidence="6">Transporter</fullName>
    </recommendedName>
</protein>
<dbReference type="EMBL" id="JACXLC010000001">
    <property type="protein sequence ID" value="MBD2842130.1"/>
    <property type="molecule type" value="Genomic_DNA"/>
</dbReference>
<comment type="caution">
    <text evidence="4">The sequence shown here is derived from an EMBL/GenBank/DDBJ whole genome shotgun (WGS) entry which is preliminary data.</text>
</comment>
<evidence type="ECO:0000256" key="3">
    <source>
        <dbReference type="SAM" id="SignalP"/>
    </source>
</evidence>
<sequence>MPDIARRASVLLATATALPFATTAAAQDADPLAEWIESDDLSQELDEAVQPDMATELAELRARDSASRQRIADLEDRLDRLEKVAGLAGAYPLNAAEQAAMRGRGFGTNVMSPTYRGDQIELLRGPSGFVSAIQDQEPEETESATRREPAPSQSVTDITEDAQGYFGRRFSFETGINYAHFDDARINLSGFLALDAIFLGLISIDEQSSDIITTDFTGRFAPSDRLQFDVNVPVIYRSSVFQSGGAGGNASGLADARVEEFGIGDINGGVSYRLLRETVRRPDVVINARVKGPTGRDPFGIGLVEVPGTEGNLEVPESLSTGSGVWAASVGASVLKTLDPMIVFGNLTYFHNFQRGFEDIDEIEGLQPGDVDIGNAIQFGAGFAFALNEKSSISTSFTLRYGDETRLRFDEGEFSDVIGSGSTVGLLNLGATFAISDRISLLTSVGVGMTTDAPDVTVSARVPFRF</sequence>
<evidence type="ECO:0000313" key="5">
    <source>
        <dbReference type="Proteomes" id="UP000635384"/>
    </source>
</evidence>
<gene>
    <name evidence="4" type="ORF">IB285_07645</name>
</gene>
<feature type="signal peptide" evidence="3">
    <location>
        <begin position="1"/>
        <end position="26"/>
    </location>
</feature>
<feature type="chain" id="PRO_5045836956" description="Transporter" evidence="3">
    <location>
        <begin position="27"/>
        <end position="466"/>
    </location>
</feature>
<evidence type="ECO:0000256" key="2">
    <source>
        <dbReference type="SAM" id="MobiDB-lite"/>
    </source>
</evidence>
<evidence type="ECO:0000256" key="1">
    <source>
        <dbReference type="SAM" id="Coils"/>
    </source>
</evidence>